<dbReference type="PROSITE" id="PS51375">
    <property type="entry name" value="PPR"/>
    <property type="match status" value="1"/>
</dbReference>
<accession>A0A6B9V710</accession>
<evidence type="ECO:0000256" key="1">
    <source>
        <dbReference type="ARBA" id="ARBA00007626"/>
    </source>
</evidence>
<sequence>MLSSGTMAIPWDAVQVFEYMRVSGLKPHLHACTVLLNSLVKDGVVKVHKGMVQVGVSSNVHIYNCLIHACSRSRDVERAEKLLNEMEGKGISADRVIYTSIAYAYWKAGNMNAASNVLVEMARKSLMITIKLYRCIRGAHDNSESKVLQIFWDHVVYLGLMSRNAMIKIQQMAI</sequence>
<dbReference type="AlphaFoldDB" id="A0A6B9V710"/>
<dbReference type="Gene3D" id="1.25.40.10">
    <property type="entry name" value="Tetratricopeptide repeat domain"/>
    <property type="match status" value="1"/>
</dbReference>
<feature type="repeat" description="PPR" evidence="3">
    <location>
        <begin position="59"/>
        <end position="93"/>
    </location>
</feature>
<evidence type="ECO:0000313" key="4">
    <source>
        <dbReference type="EMBL" id="QHN76188.1"/>
    </source>
</evidence>
<evidence type="ECO:0000313" key="5">
    <source>
        <dbReference type="Proteomes" id="UP000464620"/>
    </source>
</evidence>
<dbReference type="Pfam" id="PF13041">
    <property type="entry name" value="PPR_2"/>
    <property type="match status" value="1"/>
</dbReference>
<dbReference type="InterPro" id="IPR002885">
    <property type="entry name" value="PPR_rpt"/>
</dbReference>
<evidence type="ECO:0000256" key="3">
    <source>
        <dbReference type="PROSITE-ProRule" id="PRU00708"/>
    </source>
</evidence>
<keyword evidence="2" id="KW-0677">Repeat</keyword>
<organism evidence="4 5">
    <name type="scientific">Arachis hypogaea</name>
    <name type="common">Peanut</name>
    <dbReference type="NCBI Taxonomy" id="3818"/>
    <lineage>
        <taxon>Eukaryota</taxon>
        <taxon>Viridiplantae</taxon>
        <taxon>Streptophyta</taxon>
        <taxon>Embryophyta</taxon>
        <taxon>Tracheophyta</taxon>
        <taxon>Spermatophyta</taxon>
        <taxon>Magnoliopsida</taxon>
        <taxon>eudicotyledons</taxon>
        <taxon>Gunneridae</taxon>
        <taxon>Pentapetalae</taxon>
        <taxon>rosids</taxon>
        <taxon>fabids</taxon>
        <taxon>Fabales</taxon>
        <taxon>Fabaceae</taxon>
        <taxon>Papilionoideae</taxon>
        <taxon>50 kb inversion clade</taxon>
        <taxon>dalbergioids sensu lato</taxon>
        <taxon>Dalbergieae</taxon>
        <taxon>Pterocarpus clade</taxon>
        <taxon>Arachis</taxon>
    </lineage>
</organism>
<comment type="similarity">
    <text evidence="1">Belongs to the PPR family. P subfamily.</text>
</comment>
<dbReference type="EMBL" id="CP031001">
    <property type="protein sequence ID" value="QHN76188.1"/>
    <property type="molecule type" value="Genomic_DNA"/>
</dbReference>
<name>A0A6B9V710_ARAHY</name>
<reference evidence="4 5" key="1">
    <citation type="submission" date="2020-01" db="EMBL/GenBank/DDBJ databases">
        <title>Genome sequence of Arachis hypogaea, cultivar Shitouqi.</title>
        <authorList>
            <person name="Zhuang W."/>
            <person name="Chen H."/>
            <person name="Varshney R."/>
            <person name="Wang D."/>
            <person name="Ming R."/>
        </authorList>
    </citation>
    <scope>NUCLEOTIDE SEQUENCE [LARGE SCALE GENOMIC DNA]</scope>
    <source>
        <tissue evidence="4">Young leaf</tissue>
    </source>
</reference>
<dbReference type="InterPro" id="IPR011990">
    <property type="entry name" value="TPR-like_helical_dom_sf"/>
</dbReference>
<evidence type="ECO:0000256" key="2">
    <source>
        <dbReference type="ARBA" id="ARBA00022737"/>
    </source>
</evidence>
<dbReference type="PANTHER" id="PTHR47447">
    <property type="entry name" value="OS03G0856100 PROTEIN"/>
    <property type="match status" value="1"/>
</dbReference>
<dbReference type="PANTHER" id="PTHR47447:SF17">
    <property type="entry name" value="OS12G0638900 PROTEIN"/>
    <property type="match status" value="1"/>
</dbReference>
<proteinExistence type="inferred from homology"/>
<dbReference type="NCBIfam" id="TIGR00756">
    <property type="entry name" value="PPR"/>
    <property type="match status" value="1"/>
</dbReference>
<protein>
    <submittedName>
        <fullName evidence="4">Pentatricopeptide repeat-containing protein</fullName>
    </submittedName>
</protein>
<gene>
    <name evidence="4" type="ORF">DS421_19g641670</name>
</gene>
<dbReference type="Proteomes" id="UP000464620">
    <property type="component" value="Chromosome B09"/>
</dbReference>